<dbReference type="PROSITE" id="PS51832">
    <property type="entry name" value="HD_GYP"/>
    <property type="match status" value="1"/>
</dbReference>
<dbReference type="Gene3D" id="1.10.3210.10">
    <property type="entry name" value="Hypothetical protein af1432"/>
    <property type="match status" value="1"/>
</dbReference>
<dbReference type="PANTHER" id="PTHR43155">
    <property type="entry name" value="CYCLIC DI-GMP PHOSPHODIESTERASE PA4108-RELATED"/>
    <property type="match status" value="1"/>
</dbReference>
<gene>
    <name evidence="2" type="ORF">SDC9_112450</name>
</gene>
<accession>A0A645BQP7</accession>
<dbReference type="SMART" id="SM00471">
    <property type="entry name" value="HDc"/>
    <property type="match status" value="1"/>
</dbReference>
<sequence length="375" mass="41814">MILFILIKTFCLEEKKKSDSMRLIPTSNLLPGMILGKNLYDNHNSLLLKKGHALSEKEIRRIGNLRYQGLYIADDVLQEAEIPENTEDINDVLRNNAVSAIRELFSIVSSQNMVMKKSFTVAQNAVGDIVEEIVLNKNATYSMTDLKIFDDYTYFHSVNVTVIAVILGFAMGLSRTNLYKLGLGGLLHDIGKIFIPKEILEKPGKLTDEEFGIIQKHSQKGYEYLKQMKDFPFESNLAVLTHHEQYGGQGYPGGMKGEKIPLFGRILMVADVFDALISDRPYRKALLPSDAVEYIVGGCGILFDPTIVDVFIKKISPYPIGTHVILSNGLKGIVVSNRPGFGLRPKIRVSASTGDAEFYDLSSGFFDVTITEIAY</sequence>
<dbReference type="Pfam" id="PF13487">
    <property type="entry name" value="HD_5"/>
    <property type="match status" value="1"/>
</dbReference>
<name>A0A645BQP7_9ZZZZ</name>
<dbReference type="SUPFAM" id="SSF109604">
    <property type="entry name" value="HD-domain/PDEase-like"/>
    <property type="match status" value="1"/>
</dbReference>
<reference evidence="2" key="1">
    <citation type="submission" date="2019-08" db="EMBL/GenBank/DDBJ databases">
        <authorList>
            <person name="Kucharzyk K."/>
            <person name="Murdoch R.W."/>
            <person name="Higgins S."/>
            <person name="Loffler F."/>
        </authorList>
    </citation>
    <scope>NUCLEOTIDE SEQUENCE</scope>
</reference>
<dbReference type="CDD" id="cd00077">
    <property type="entry name" value="HDc"/>
    <property type="match status" value="1"/>
</dbReference>
<evidence type="ECO:0000259" key="1">
    <source>
        <dbReference type="PROSITE" id="PS51832"/>
    </source>
</evidence>
<organism evidence="2">
    <name type="scientific">bioreactor metagenome</name>
    <dbReference type="NCBI Taxonomy" id="1076179"/>
    <lineage>
        <taxon>unclassified sequences</taxon>
        <taxon>metagenomes</taxon>
        <taxon>ecological metagenomes</taxon>
    </lineage>
</organism>
<feature type="domain" description="HD-GYP" evidence="1">
    <location>
        <begin position="131"/>
        <end position="327"/>
    </location>
</feature>
<dbReference type="InterPro" id="IPR037522">
    <property type="entry name" value="HD_GYP_dom"/>
</dbReference>
<dbReference type="InterPro" id="IPR003607">
    <property type="entry name" value="HD/PDEase_dom"/>
</dbReference>
<proteinExistence type="predicted"/>
<protein>
    <recommendedName>
        <fullName evidence="1">HD-GYP domain-containing protein</fullName>
    </recommendedName>
</protein>
<comment type="caution">
    <text evidence="2">The sequence shown here is derived from an EMBL/GenBank/DDBJ whole genome shotgun (WGS) entry which is preliminary data.</text>
</comment>
<dbReference type="PANTHER" id="PTHR43155:SF2">
    <property type="entry name" value="CYCLIC DI-GMP PHOSPHODIESTERASE PA4108"/>
    <property type="match status" value="1"/>
</dbReference>
<evidence type="ECO:0000313" key="2">
    <source>
        <dbReference type="EMBL" id="MPM65553.1"/>
    </source>
</evidence>
<dbReference type="AlphaFoldDB" id="A0A645BQP7"/>
<dbReference type="EMBL" id="VSSQ01020579">
    <property type="protein sequence ID" value="MPM65553.1"/>
    <property type="molecule type" value="Genomic_DNA"/>
</dbReference>